<keyword evidence="1" id="KW-0732">Signal</keyword>
<evidence type="ECO:0000313" key="3">
    <source>
        <dbReference type="EMBL" id="CAE6865664.1"/>
    </source>
</evidence>
<feature type="domain" description="BON" evidence="2">
    <location>
        <begin position="47"/>
        <end position="115"/>
    </location>
</feature>
<evidence type="ECO:0000313" key="4">
    <source>
        <dbReference type="Proteomes" id="UP000675121"/>
    </source>
</evidence>
<dbReference type="PANTHER" id="PTHR34606:SF15">
    <property type="entry name" value="BON DOMAIN-CONTAINING PROTEIN"/>
    <property type="match status" value="1"/>
</dbReference>
<dbReference type="Pfam" id="PF04972">
    <property type="entry name" value="BON"/>
    <property type="match status" value="1"/>
</dbReference>
<sequence>MKRSTVVKVLASAIVALVSLTAAAQDGSATDASAVVLASNAKATKAANRALQKSVRKAMSRDRGLNLENLTVRARGGVVTLMGTVPSAGQVGLATQITQNVPGVTSVVNQLAIRPVDSE</sequence>
<evidence type="ECO:0000259" key="2">
    <source>
        <dbReference type="PROSITE" id="PS50914"/>
    </source>
</evidence>
<gene>
    <name evidence="3" type="ORF">R70211_00774</name>
</gene>
<dbReference type="PROSITE" id="PS50914">
    <property type="entry name" value="BON"/>
    <property type="match status" value="1"/>
</dbReference>
<dbReference type="RefSeq" id="WP_201082774.1">
    <property type="nucleotide sequence ID" value="NZ_CAJNAS010000002.1"/>
</dbReference>
<feature type="signal peptide" evidence="1">
    <location>
        <begin position="1"/>
        <end position="24"/>
    </location>
</feature>
<feature type="chain" id="PRO_5040422666" description="BON domain-containing protein" evidence="1">
    <location>
        <begin position="25"/>
        <end position="119"/>
    </location>
</feature>
<protein>
    <recommendedName>
        <fullName evidence="2">BON domain-containing protein</fullName>
    </recommendedName>
</protein>
<dbReference type="EMBL" id="CAJNAS010000002">
    <property type="protein sequence ID" value="CAE6865664.1"/>
    <property type="molecule type" value="Genomic_DNA"/>
</dbReference>
<reference evidence="3" key="1">
    <citation type="submission" date="2021-02" db="EMBL/GenBank/DDBJ databases">
        <authorList>
            <person name="Vanwijnsberghe S."/>
        </authorList>
    </citation>
    <scope>NUCLEOTIDE SEQUENCE</scope>
    <source>
        <strain evidence="3">R-70211</strain>
    </source>
</reference>
<comment type="caution">
    <text evidence="3">The sequence shown here is derived from an EMBL/GenBank/DDBJ whole genome shotgun (WGS) entry which is preliminary data.</text>
</comment>
<dbReference type="InterPro" id="IPR051686">
    <property type="entry name" value="Lipoprotein_DolP"/>
</dbReference>
<proteinExistence type="predicted"/>
<name>A0A9N8MKX0_9BURK</name>
<dbReference type="Proteomes" id="UP000675121">
    <property type="component" value="Unassembled WGS sequence"/>
</dbReference>
<evidence type="ECO:0000256" key="1">
    <source>
        <dbReference type="SAM" id="SignalP"/>
    </source>
</evidence>
<dbReference type="PANTHER" id="PTHR34606">
    <property type="entry name" value="BON DOMAIN-CONTAINING PROTEIN"/>
    <property type="match status" value="1"/>
</dbReference>
<dbReference type="Gene3D" id="3.30.1340.30">
    <property type="match status" value="1"/>
</dbReference>
<dbReference type="AlphaFoldDB" id="A0A9N8MKX0"/>
<keyword evidence="4" id="KW-1185">Reference proteome</keyword>
<dbReference type="InterPro" id="IPR007055">
    <property type="entry name" value="BON_dom"/>
</dbReference>
<accession>A0A9N8MKX0</accession>
<organism evidence="3 4">
    <name type="scientific">Paraburkholderia domus</name>
    <dbReference type="NCBI Taxonomy" id="2793075"/>
    <lineage>
        <taxon>Bacteria</taxon>
        <taxon>Pseudomonadati</taxon>
        <taxon>Pseudomonadota</taxon>
        <taxon>Betaproteobacteria</taxon>
        <taxon>Burkholderiales</taxon>
        <taxon>Burkholderiaceae</taxon>
        <taxon>Paraburkholderia</taxon>
    </lineage>
</organism>